<evidence type="ECO:0008006" key="3">
    <source>
        <dbReference type="Google" id="ProtNLM"/>
    </source>
</evidence>
<proteinExistence type="predicted"/>
<accession>A0ABW5G3T5</accession>
<dbReference type="EMBL" id="JBHUKR010000023">
    <property type="protein sequence ID" value="MFD2421756.1"/>
    <property type="molecule type" value="Genomic_DNA"/>
</dbReference>
<comment type="caution">
    <text evidence="1">The sequence shown here is derived from an EMBL/GenBank/DDBJ whole genome shotgun (WGS) entry which is preliminary data.</text>
</comment>
<dbReference type="InterPro" id="IPR015791">
    <property type="entry name" value="Antimic/Inh_G_crystallin-like"/>
</dbReference>
<sequence length="130" mass="14152">MEDMLRGVKKLAKFSAILTTGVVGAIFLLPAGNAYAIDRVDCGRAGAVHISGHTVFGLITHSFEDCWVNHGTHSYAQPNDQDVYLEKVSTGDFSVSLHDCNSDQPTLNFGPSTVYTRPNNPMCLDHIDIN</sequence>
<dbReference type="InterPro" id="IPR011024">
    <property type="entry name" value="G_crystallin-like"/>
</dbReference>
<dbReference type="Gene3D" id="2.60.20.30">
    <property type="match status" value="1"/>
</dbReference>
<protein>
    <recommendedName>
        <fullName evidence="3">Secreted protein</fullName>
    </recommendedName>
</protein>
<dbReference type="Proteomes" id="UP001597417">
    <property type="component" value="Unassembled WGS sequence"/>
</dbReference>
<name>A0ABW5G3T5_9PSEU</name>
<keyword evidence="2" id="KW-1185">Reference proteome</keyword>
<dbReference type="SUPFAM" id="SSF49695">
    <property type="entry name" value="gamma-Crystallin-like"/>
    <property type="match status" value="1"/>
</dbReference>
<reference evidence="2" key="1">
    <citation type="journal article" date="2019" name="Int. J. Syst. Evol. Microbiol.">
        <title>The Global Catalogue of Microorganisms (GCM) 10K type strain sequencing project: providing services to taxonomists for standard genome sequencing and annotation.</title>
        <authorList>
            <consortium name="The Broad Institute Genomics Platform"/>
            <consortium name="The Broad Institute Genome Sequencing Center for Infectious Disease"/>
            <person name="Wu L."/>
            <person name="Ma J."/>
        </authorList>
    </citation>
    <scope>NUCLEOTIDE SEQUENCE [LARGE SCALE GENOMIC DNA]</scope>
    <source>
        <strain evidence="2">CGMCC 4.7645</strain>
    </source>
</reference>
<organism evidence="1 2">
    <name type="scientific">Amycolatopsis pigmentata</name>
    <dbReference type="NCBI Taxonomy" id="450801"/>
    <lineage>
        <taxon>Bacteria</taxon>
        <taxon>Bacillati</taxon>
        <taxon>Actinomycetota</taxon>
        <taxon>Actinomycetes</taxon>
        <taxon>Pseudonocardiales</taxon>
        <taxon>Pseudonocardiaceae</taxon>
        <taxon>Amycolatopsis</taxon>
    </lineage>
</organism>
<dbReference type="RefSeq" id="WP_378270518.1">
    <property type="nucleotide sequence ID" value="NZ_JBHUKR010000023.1"/>
</dbReference>
<evidence type="ECO:0000313" key="1">
    <source>
        <dbReference type="EMBL" id="MFD2421756.1"/>
    </source>
</evidence>
<gene>
    <name evidence="1" type="ORF">ACFSXZ_36035</name>
</gene>
<evidence type="ECO:0000313" key="2">
    <source>
        <dbReference type="Proteomes" id="UP001597417"/>
    </source>
</evidence>